<dbReference type="GO" id="GO:0016491">
    <property type="term" value="F:oxidoreductase activity"/>
    <property type="evidence" value="ECO:0007669"/>
    <property type="project" value="TreeGrafter"/>
</dbReference>
<dbReference type="SUPFAM" id="SSF51735">
    <property type="entry name" value="NAD(P)-binding Rossmann-fold domains"/>
    <property type="match status" value="1"/>
</dbReference>
<evidence type="ECO:0000313" key="2">
    <source>
        <dbReference type="Proteomes" id="UP000198406"/>
    </source>
</evidence>
<comment type="caution">
    <text evidence="1">The sequence shown here is derived from an EMBL/GenBank/DDBJ whole genome shotgun (WGS) entry which is preliminary data.</text>
</comment>
<dbReference type="InterPro" id="IPR002347">
    <property type="entry name" value="SDR_fam"/>
</dbReference>
<accession>A0A1Z5JEN9</accession>
<dbReference type="Gene3D" id="3.40.50.720">
    <property type="entry name" value="NAD(P)-binding Rossmann-like Domain"/>
    <property type="match status" value="1"/>
</dbReference>
<dbReference type="EMBL" id="BDSP01000052">
    <property type="protein sequence ID" value="GAX12477.1"/>
    <property type="molecule type" value="Genomic_DNA"/>
</dbReference>
<name>A0A1Z5JEN9_FISSO</name>
<dbReference type="InParanoid" id="A0A1Z5JEN9"/>
<proteinExistence type="predicted"/>
<dbReference type="GO" id="GO:0005737">
    <property type="term" value="C:cytoplasm"/>
    <property type="evidence" value="ECO:0007669"/>
    <property type="project" value="TreeGrafter"/>
</dbReference>
<dbReference type="CDD" id="cd05325">
    <property type="entry name" value="carb_red_sniffer_like_SDR_c"/>
    <property type="match status" value="1"/>
</dbReference>
<dbReference type="InterPro" id="IPR051468">
    <property type="entry name" value="Fungal_SecMetab_SDRs"/>
</dbReference>
<gene>
    <name evidence="1" type="ORF">FisN_24Hh051</name>
</gene>
<dbReference type="AlphaFoldDB" id="A0A1Z5JEN9"/>
<organism evidence="1 2">
    <name type="scientific">Fistulifera solaris</name>
    <name type="common">Oleaginous diatom</name>
    <dbReference type="NCBI Taxonomy" id="1519565"/>
    <lineage>
        <taxon>Eukaryota</taxon>
        <taxon>Sar</taxon>
        <taxon>Stramenopiles</taxon>
        <taxon>Ochrophyta</taxon>
        <taxon>Bacillariophyta</taxon>
        <taxon>Bacillariophyceae</taxon>
        <taxon>Bacillariophycidae</taxon>
        <taxon>Naviculales</taxon>
        <taxon>Naviculaceae</taxon>
        <taxon>Fistulifera</taxon>
    </lineage>
</organism>
<dbReference type="PRINTS" id="PR00081">
    <property type="entry name" value="GDHRDH"/>
</dbReference>
<dbReference type="InterPro" id="IPR036291">
    <property type="entry name" value="NAD(P)-bd_dom_sf"/>
</dbReference>
<evidence type="ECO:0000313" key="1">
    <source>
        <dbReference type="EMBL" id="GAX12477.1"/>
    </source>
</evidence>
<keyword evidence="2" id="KW-1185">Reference proteome</keyword>
<dbReference type="PANTHER" id="PTHR43544">
    <property type="entry name" value="SHORT-CHAIN DEHYDROGENASE/REDUCTASE"/>
    <property type="match status" value="1"/>
</dbReference>
<dbReference type="Pfam" id="PF00106">
    <property type="entry name" value="adh_short"/>
    <property type="match status" value="1"/>
</dbReference>
<sequence length="314" mass="34857">MLLPFRSVLAFTLSSSSRVATNHSITRRWATQHVPPGTLGAPIFPDIDVPYNSNKNIPRDDPNAVYVVTGASRGIGKQFCEAFLHDYQGMVVACCRNPTRDLSLSNPDRVIPLALDLADPSSIQQAGEELKSQLQGRPVHVLLNVAGILHDETHMPERALSQIQPDWFLRTMQVNVLGPILWTQQLLPLMQQPSTTSSTPRIIANLSARVGSITDNQLGGWYSYRMSKSALNQFTRTTALELARVRRNQAPVYCVALHPGTTRTDLSQPFQRNVKPESLFAPEYTVEQLLQVLQQLEAKHSGGLYDYAGKAISF</sequence>
<dbReference type="PANTHER" id="PTHR43544:SF12">
    <property type="entry name" value="NAD(P)-BINDING ROSSMANN-FOLD SUPERFAMILY PROTEIN"/>
    <property type="match status" value="1"/>
</dbReference>
<dbReference type="Proteomes" id="UP000198406">
    <property type="component" value="Unassembled WGS sequence"/>
</dbReference>
<protein>
    <submittedName>
        <fullName evidence="1">Uncharacterized protein</fullName>
    </submittedName>
</protein>
<reference evidence="1 2" key="1">
    <citation type="journal article" date="2015" name="Plant Cell">
        <title>Oil accumulation by the oleaginous diatom Fistulifera solaris as revealed by the genome and transcriptome.</title>
        <authorList>
            <person name="Tanaka T."/>
            <person name="Maeda Y."/>
            <person name="Veluchamy A."/>
            <person name="Tanaka M."/>
            <person name="Abida H."/>
            <person name="Marechal E."/>
            <person name="Bowler C."/>
            <person name="Muto M."/>
            <person name="Sunaga Y."/>
            <person name="Tanaka M."/>
            <person name="Yoshino T."/>
            <person name="Taniguchi T."/>
            <person name="Fukuda Y."/>
            <person name="Nemoto M."/>
            <person name="Matsumoto M."/>
            <person name="Wong P.S."/>
            <person name="Aburatani S."/>
            <person name="Fujibuchi W."/>
        </authorList>
    </citation>
    <scope>NUCLEOTIDE SEQUENCE [LARGE SCALE GENOMIC DNA]</scope>
    <source>
        <strain evidence="1 2">JPCC DA0580</strain>
    </source>
</reference>
<dbReference type="OrthoDB" id="1933717at2759"/>